<dbReference type="Gene3D" id="3.20.20.100">
    <property type="entry name" value="NADP-dependent oxidoreductase domain"/>
    <property type="match status" value="1"/>
</dbReference>
<evidence type="ECO:0000259" key="3">
    <source>
        <dbReference type="Pfam" id="PF00248"/>
    </source>
</evidence>
<dbReference type="PROSITE" id="PS00798">
    <property type="entry name" value="ALDOKETO_REDUCTASE_1"/>
    <property type="match status" value="1"/>
</dbReference>
<keyword evidence="1" id="KW-0560">Oxidoreductase</keyword>
<evidence type="ECO:0000256" key="1">
    <source>
        <dbReference type="ARBA" id="ARBA00023002"/>
    </source>
</evidence>
<dbReference type="SUPFAM" id="SSF51430">
    <property type="entry name" value="NAD(P)-linked oxidoreductase"/>
    <property type="match status" value="1"/>
</dbReference>
<dbReference type="FunFam" id="3.20.20.100:FF:000002">
    <property type="entry name" value="2,5-diketo-D-gluconic acid reductase A"/>
    <property type="match status" value="1"/>
</dbReference>
<evidence type="ECO:0000256" key="2">
    <source>
        <dbReference type="SAM" id="MobiDB-lite"/>
    </source>
</evidence>
<feature type="region of interest" description="Disordered" evidence="2">
    <location>
        <begin position="1"/>
        <end position="26"/>
    </location>
</feature>
<dbReference type="InterPro" id="IPR018170">
    <property type="entry name" value="Aldo/ket_reductase_CS"/>
</dbReference>
<organism evidence="4 5">
    <name type="scientific">Cyclocybe aegerita</name>
    <name type="common">Black poplar mushroom</name>
    <name type="synonym">Agrocybe aegerita</name>
    <dbReference type="NCBI Taxonomy" id="1973307"/>
    <lineage>
        <taxon>Eukaryota</taxon>
        <taxon>Fungi</taxon>
        <taxon>Dikarya</taxon>
        <taxon>Basidiomycota</taxon>
        <taxon>Agaricomycotina</taxon>
        <taxon>Agaricomycetes</taxon>
        <taxon>Agaricomycetidae</taxon>
        <taxon>Agaricales</taxon>
        <taxon>Agaricineae</taxon>
        <taxon>Bolbitiaceae</taxon>
        <taxon>Cyclocybe</taxon>
    </lineage>
</organism>
<protein>
    <recommendedName>
        <fullName evidence="3">NADP-dependent oxidoreductase domain-containing protein</fullName>
    </recommendedName>
</protein>
<dbReference type="InterPro" id="IPR036812">
    <property type="entry name" value="NAD(P)_OxRdtase_dom_sf"/>
</dbReference>
<dbReference type="GO" id="GO:0016616">
    <property type="term" value="F:oxidoreductase activity, acting on the CH-OH group of donors, NAD or NADP as acceptor"/>
    <property type="evidence" value="ECO:0007669"/>
    <property type="project" value="UniProtKB-ARBA"/>
</dbReference>
<evidence type="ECO:0000313" key="4">
    <source>
        <dbReference type="EMBL" id="CAA7261142.1"/>
    </source>
</evidence>
<sequence length="373" mass="40909">MHRWHKHIRIATRRAGHRDGPGRGGNGPLGPLVFRGSAYNAHAIVDLPHQSLIDPNLEVVMSAGGPRIKLNNGTEIPAIGLGTWQSKPGEVAEAVAYAIKEVGYRHIDCAWAYGNEKEVGEGIRASGIPRSDIFITSKLWGTWHSRVEECLDQTLANLGTDYLDLYLVHWPVPLNPKGNHPLFPLLPNGKRDVDHSWDLKDTWKQMEAVLKNGKVKTIGVSNFSEAKLEEILPTAEIIPAVDQLELHVYNPQHKLITYLKSKGIVPQAYSPLGSTNSPLIADEEVVKVAVKHGLQPADVLVGYLIKKGIVALPKSVTPARISSNFTGALAAAEKLEAVDIEHLDGLAAAGKQKRFITPPWPVELGFEHWPQLL</sequence>
<name>A0A8S0WMS1_CYCAE</name>
<feature type="compositionally biased region" description="Basic residues" evidence="2">
    <location>
        <begin position="1"/>
        <end position="16"/>
    </location>
</feature>
<evidence type="ECO:0000313" key="5">
    <source>
        <dbReference type="Proteomes" id="UP000467700"/>
    </source>
</evidence>
<dbReference type="PANTHER" id="PTHR11732">
    <property type="entry name" value="ALDO/KETO REDUCTASE"/>
    <property type="match status" value="1"/>
</dbReference>
<reference evidence="4 5" key="1">
    <citation type="submission" date="2020-01" db="EMBL/GenBank/DDBJ databases">
        <authorList>
            <person name="Gupta K D."/>
        </authorList>
    </citation>
    <scope>NUCLEOTIDE SEQUENCE [LARGE SCALE GENOMIC DNA]</scope>
</reference>
<dbReference type="InterPro" id="IPR020471">
    <property type="entry name" value="AKR"/>
</dbReference>
<dbReference type="EMBL" id="CACVBS010000032">
    <property type="protein sequence ID" value="CAA7261142.1"/>
    <property type="molecule type" value="Genomic_DNA"/>
</dbReference>
<accession>A0A8S0WMS1</accession>
<dbReference type="OrthoDB" id="416253at2759"/>
<comment type="caution">
    <text evidence="4">The sequence shown here is derived from an EMBL/GenBank/DDBJ whole genome shotgun (WGS) entry which is preliminary data.</text>
</comment>
<dbReference type="PRINTS" id="PR00069">
    <property type="entry name" value="ALDKETRDTASE"/>
</dbReference>
<dbReference type="Pfam" id="PF00248">
    <property type="entry name" value="Aldo_ket_red"/>
    <property type="match status" value="1"/>
</dbReference>
<keyword evidence="5" id="KW-1185">Reference proteome</keyword>
<gene>
    <name evidence="4" type="ORF">AAE3_LOCUS3441</name>
</gene>
<dbReference type="Proteomes" id="UP000467700">
    <property type="component" value="Unassembled WGS sequence"/>
</dbReference>
<dbReference type="AlphaFoldDB" id="A0A8S0WMS1"/>
<feature type="domain" description="NADP-dependent oxidoreductase" evidence="3">
    <location>
        <begin position="79"/>
        <end position="344"/>
    </location>
</feature>
<proteinExistence type="predicted"/>
<dbReference type="InterPro" id="IPR023210">
    <property type="entry name" value="NADP_OxRdtase_dom"/>
</dbReference>
<dbReference type="PROSITE" id="PS00062">
    <property type="entry name" value="ALDOKETO_REDUCTASE_2"/>
    <property type="match status" value="1"/>
</dbReference>